<sequence>MQTATVLQIGSEAETKPEGRLCGAFGVGGGDQILTFGIEPCQCLLPVCEQGSDGCAASLEVCVGGFSGAYVVAGETGAGLVVAAPGGTRAFALSGGLFVGVLVEQVVHLPPAPDGATFDQVGGGQVSQQLLGGHLGLFGQESGRGGGDVGAGAEGQEPEQFGLQRGQALKRLVEGGA</sequence>
<evidence type="ECO:0000313" key="2">
    <source>
        <dbReference type="Proteomes" id="UP001596915"/>
    </source>
</evidence>
<accession>A0ABW2XCI3</accession>
<keyword evidence="2" id="KW-1185">Reference proteome</keyword>
<organism evidence="1 2">
    <name type="scientific">Streptomyces sanglieri</name>
    <dbReference type="NCBI Taxonomy" id="193460"/>
    <lineage>
        <taxon>Bacteria</taxon>
        <taxon>Bacillati</taxon>
        <taxon>Actinomycetota</taxon>
        <taxon>Actinomycetes</taxon>
        <taxon>Kitasatosporales</taxon>
        <taxon>Streptomycetaceae</taxon>
        <taxon>Streptomyces</taxon>
    </lineage>
</organism>
<gene>
    <name evidence="1" type="ORF">ACFQ2K_49760</name>
</gene>
<evidence type="ECO:0000313" key="1">
    <source>
        <dbReference type="EMBL" id="MFD0629513.1"/>
    </source>
</evidence>
<comment type="caution">
    <text evidence="1">The sequence shown here is derived from an EMBL/GenBank/DDBJ whole genome shotgun (WGS) entry which is preliminary data.</text>
</comment>
<dbReference type="EMBL" id="JBHTGL010000008">
    <property type="protein sequence ID" value="MFD0629513.1"/>
    <property type="molecule type" value="Genomic_DNA"/>
</dbReference>
<proteinExistence type="predicted"/>
<dbReference type="Proteomes" id="UP001596915">
    <property type="component" value="Unassembled WGS sequence"/>
</dbReference>
<protein>
    <submittedName>
        <fullName evidence="1">Uncharacterized protein</fullName>
    </submittedName>
</protein>
<name>A0ABW2XCI3_9ACTN</name>
<reference evidence="2" key="1">
    <citation type="journal article" date="2019" name="Int. J. Syst. Evol. Microbiol.">
        <title>The Global Catalogue of Microorganisms (GCM) 10K type strain sequencing project: providing services to taxonomists for standard genome sequencing and annotation.</title>
        <authorList>
            <consortium name="The Broad Institute Genomics Platform"/>
            <consortium name="The Broad Institute Genome Sequencing Center for Infectious Disease"/>
            <person name="Wu L."/>
            <person name="Ma J."/>
        </authorList>
    </citation>
    <scope>NUCLEOTIDE SEQUENCE [LARGE SCALE GENOMIC DNA]</scope>
    <source>
        <strain evidence="2">JCM 12607</strain>
    </source>
</reference>